<dbReference type="Proteomes" id="UP000030759">
    <property type="component" value="Unassembled WGS sequence"/>
</dbReference>
<proteinExistence type="predicted"/>
<dbReference type="AlphaFoldDB" id="A0A061HXN3"/>
<evidence type="ECO:0000313" key="2">
    <source>
        <dbReference type="Proteomes" id="UP000030759"/>
    </source>
</evidence>
<reference evidence="2" key="1">
    <citation type="journal article" date="2013" name="Nat. Biotechnol.">
        <title>Chinese hamster genome sequenced from sorted chromosomes.</title>
        <authorList>
            <person name="Brinkrolf K."/>
            <person name="Rupp O."/>
            <person name="Laux H."/>
            <person name="Kollin F."/>
            <person name="Ernst W."/>
            <person name="Linke B."/>
            <person name="Kofler R."/>
            <person name="Romand S."/>
            <person name="Hesse F."/>
            <person name="Budach W.E."/>
            <person name="Galosy S."/>
            <person name="Muller D."/>
            <person name="Noll T."/>
            <person name="Wienberg J."/>
            <person name="Jostock T."/>
            <person name="Leonard M."/>
            <person name="Grillari J."/>
            <person name="Tauch A."/>
            <person name="Goesmann A."/>
            <person name="Helk B."/>
            <person name="Mott J.E."/>
            <person name="Puhler A."/>
            <person name="Borth N."/>
        </authorList>
    </citation>
    <scope>NUCLEOTIDE SEQUENCE [LARGE SCALE GENOMIC DNA]</scope>
    <source>
        <strain evidence="2">17A/GY</strain>
    </source>
</reference>
<gene>
    <name evidence="1" type="ORF">H671_6g15724</name>
</gene>
<protein>
    <submittedName>
        <fullName evidence="1">Uncharacterized protein</fullName>
    </submittedName>
</protein>
<organism evidence="1 2">
    <name type="scientific">Cricetulus griseus</name>
    <name type="common">Chinese hamster</name>
    <name type="synonym">Cricetulus barabensis griseus</name>
    <dbReference type="NCBI Taxonomy" id="10029"/>
    <lineage>
        <taxon>Eukaryota</taxon>
        <taxon>Metazoa</taxon>
        <taxon>Chordata</taxon>
        <taxon>Craniata</taxon>
        <taxon>Vertebrata</taxon>
        <taxon>Euteleostomi</taxon>
        <taxon>Mammalia</taxon>
        <taxon>Eutheria</taxon>
        <taxon>Euarchontoglires</taxon>
        <taxon>Glires</taxon>
        <taxon>Rodentia</taxon>
        <taxon>Myomorpha</taxon>
        <taxon>Muroidea</taxon>
        <taxon>Cricetidae</taxon>
        <taxon>Cricetinae</taxon>
        <taxon>Cricetulus</taxon>
    </lineage>
</organism>
<sequence>MAIYVKTNDLSSQWKHRWWDSTSNLAIAQTTTMASSCNVIMDPDKAFRSSTALGHQHGFRLQPRQKKTAWPKVVTLVTNINTDSS</sequence>
<name>A0A061HXN3_CRIGR</name>
<evidence type="ECO:0000313" key="1">
    <source>
        <dbReference type="EMBL" id="ERE71478.1"/>
    </source>
</evidence>
<accession>A0A061HXN3</accession>
<dbReference type="EMBL" id="KE680793">
    <property type="protein sequence ID" value="ERE71478.1"/>
    <property type="molecule type" value="Genomic_DNA"/>
</dbReference>